<feature type="transmembrane region" description="Helical" evidence="1">
    <location>
        <begin position="128"/>
        <end position="149"/>
    </location>
</feature>
<evidence type="ECO:0000256" key="1">
    <source>
        <dbReference type="SAM" id="Phobius"/>
    </source>
</evidence>
<dbReference type="AlphaFoldDB" id="A0AAU7CIH3"/>
<name>A0AAU7CIH3_9BACT</name>
<keyword evidence="1" id="KW-0472">Membrane</keyword>
<dbReference type="EMBL" id="CP155447">
    <property type="protein sequence ID" value="XBH05069.1"/>
    <property type="molecule type" value="Genomic_DNA"/>
</dbReference>
<keyword evidence="1" id="KW-1133">Transmembrane helix</keyword>
<feature type="transmembrane region" description="Helical" evidence="1">
    <location>
        <begin position="86"/>
        <end position="108"/>
    </location>
</feature>
<feature type="transmembrane region" description="Helical" evidence="1">
    <location>
        <begin position="161"/>
        <end position="180"/>
    </location>
</feature>
<accession>A0AAU7CIH3</accession>
<dbReference type="RefSeq" id="WP_406697866.1">
    <property type="nucleotide sequence ID" value="NZ_CP155447.1"/>
</dbReference>
<proteinExistence type="predicted"/>
<evidence type="ECO:0000313" key="2">
    <source>
        <dbReference type="EMBL" id="XBH05069.1"/>
    </source>
</evidence>
<sequence>MGKRSFNSLDALILGVSAAIGVWLARRLLVSDFVAFPVANHDAWSTLIGSSYPVLLVMSIGVVILRFRQPRPSIRRLSRQPGFLASVAILSMTVFGTVLAVIDWATFWGNVSLGLTGNWLRTSLISLVGPWNVGFMVLMAWLIGGLQGFRWRDDWVERAGRLVGGLWIALWMFFLGLKLWST</sequence>
<gene>
    <name evidence="2" type="ORF">V5E97_03350</name>
</gene>
<feature type="transmembrane region" description="Helical" evidence="1">
    <location>
        <begin position="43"/>
        <end position="65"/>
    </location>
</feature>
<keyword evidence="1" id="KW-0812">Transmembrane</keyword>
<protein>
    <submittedName>
        <fullName evidence="2">Uncharacterized protein</fullName>
    </submittedName>
</protein>
<reference evidence="2" key="1">
    <citation type="submission" date="2024-05" db="EMBL/GenBank/DDBJ databases">
        <title>Planctomycetes of the genus Singulisphaera possess chitinolytic capabilities.</title>
        <authorList>
            <person name="Ivanova A."/>
        </authorList>
    </citation>
    <scope>NUCLEOTIDE SEQUENCE</scope>
    <source>
        <strain evidence="2">Ch08T</strain>
    </source>
</reference>
<organism evidence="2">
    <name type="scientific">Singulisphaera sp. Ch08</name>
    <dbReference type="NCBI Taxonomy" id="3120278"/>
    <lineage>
        <taxon>Bacteria</taxon>
        <taxon>Pseudomonadati</taxon>
        <taxon>Planctomycetota</taxon>
        <taxon>Planctomycetia</taxon>
        <taxon>Isosphaerales</taxon>
        <taxon>Isosphaeraceae</taxon>
        <taxon>Singulisphaera</taxon>
    </lineage>
</organism>